<dbReference type="Proteomes" id="UP000005237">
    <property type="component" value="Unassembled WGS sequence"/>
</dbReference>
<evidence type="ECO:0000313" key="1">
    <source>
        <dbReference type="EnsemblMetazoa" id="CJA25592.1"/>
    </source>
</evidence>
<dbReference type="Gene3D" id="3.30.420.10">
    <property type="entry name" value="Ribonuclease H-like superfamily/Ribonuclease H"/>
    <property type="match status" value="1"/>
</dbReference>
<protein>
    <submittedName>
        <fullName evidence="1">Uncharacterized protein</fullName>
    </submittedName>
</protein>
<dbReference type="GO" id="GO:0003676">
    <property type="term" value="F:nucleic acid binding"/>
    <property type="evidence" value="ECO:0007669"/>
    <property type="project" value="InterPro"/>
</dbReference>
<dbReference type="InterPro" id="IPR036397">
    <property type="entry name" value="RNaseH_sf"/>
</dbReference>
<proteinExistence type="predicted"/>
<keyword evidence="2" id="KW-1185">Reference proteome</keyword>
<name>A0A8R1IBI9_CAEJA</name>
<dbReference type="AlphaFoldDB" id="A0A8R1IBI9"/>
<reference evidence="1" key="2">
    <citation type="submission" date="2022-06" db="UniProtKB">
        <authorList>
            <consortium name="EnsemblMetazoa"/>
        </authorList>
    </citation>
    <scope>IDENTIFICATION</scope>
    <source>
        <strain evidence="1">DF5081</strain>
    </source>
</reference>
<reference evidence="2" key="1">
    <citation type="submission" date="2010-08" db="EMBL/GenBank/DDBJ databases">
        <authorList>
            <consortium name="Caenorhabditis japonica Sequencing Consortium"/>
            <person name="Wilson R.K."/>
        </authorList>
    </citation>
    <scope>NUCLEOTIDE SEQUENCE [LARGE SCALE GENOMIC DNA]</scope>
    <source>
        <strain evidence="2">DF5081</strain>
    </source>
</reference>
<sequence>SAYQKDKFLNKTSHSSSMMVFGGICADDKTQLLFVNEEAKINPEYYIEKILESEVLPWSH</sequence>
<evidence type="ECO:0000313" key="2">
    <source>
        <dbReference type="Proteomes" id="UP000005237"/>
    </source>
</evidence>
<organism evidence="1 2">
    <name type="scientific">Caenorhabditis japonica</name>
    <dbReference type="NCBI Taxonomy" id="281687"/>
    <lineage>
        <taxon>Eukaryota</taxon>
        <taxon>Metazoa</taxon>
        <taxon>Ecdysozoa</taxon>
        <taxon>Nematoda</taxon>
        <taxon>Chromadorea</taxon>
        <taxon>Rhabditida</taxon>
        <taxon>Rhabditina</taxon>
        <taxon>Rhabditomorpha</taxon>
        <taxon>Rhabditoidea</taxon>
        <taxon>Rhabditidae</taxon>
        <taxon>Peloderinae</taxon>
        <taxon>Caenorhabditis</taxon>
    </lineage>
</organism>
<accession>A0A8R1IBI9</accession>
<dbReference type="EnsemblMetazoa" id="CJA25592.1">
    <property type="protein sequence ID" value="CJA25592.1"/>
    <property type="gene ID" value="WBGene00181164"/>
</dbReference>